<dbReference type="NCBIfam" id="TIGR00750">
    <property type="entry name" value="lao"/>
    <property type="match status" value="1"/>
</dbReference>
<dbReference type="InterPro" id="IPR027417">
    <property type="entry name" value="P-loop_NTPase"/>
</dbReference>
<evidence type="ECO:0000256" key="3">
    <source>
        <dbReference type="ARBA" id="ARBA00022801"/>
    </source>
</evidence>
<gene>
    <name evidence="6" type="primary">meaB</name>
    <name evidence="6" type="ORF">FYJ83_06065</name>
</gene>
<name>A0A6N7XZ06_9FIRM</name>
<evidence type="ECO:0000256" key="5">
    <source>
        <dbReference type="ARBA" id="ARBA00023186"/>
    </source>
</evidence>
<proteinExistence type="inferred from homology"/>
<evidence type="ECO:0000313" key="6">
    <source>
        <dbReference type="EMBL" id="MSU01030.1"/>
    </source>
</evidence>
<dbReference type="Pfam" id="PF03308">
    <property type="entry name" value="MeaB"/>
    <property type="match status" value="1"/>
</dbReference>
<comment type="similarity">
    <text evidence="1">Belongs to the SIMIBI class G3E GTPase family. ArgK/MeaB subfamily.</text>
</comment>
<dbReference type="PANTHER" id="PTHR43087">
    <property type="entry name" value="LYSINE/ARGININE/ORNITHINE TRANSPORT SYSTEM KINASE"/>
    <property type="match status" value="1"/>
</dbReference>
<dbReference type="RefSeq" id="WP_154439449.1">
    <property type="nucleotide sequence ID" value="NZ_JAHLPJ010000001.1"/>
</dbReference>
<evidence type="ECO:0000256" key="2">
    <source>
        <dbReference type="ARBA" id="ARBA00022741"/>
    </source>
</evidence>
<evidence type="ECO:0000256" key="1">
    <source>
        <dbReference type="ARBA" id="ARBA00009625"/>
    </source>
</evidence>
<dbReference type="Gene3D" id="3.40.50.300">
    <property type="entry name" value="P-loop containing nucleotide triphosphate hydrolases"/>
    <property type="match status" value="1"/>
</dbReference>
<keyword evidence="4" id="KW-0342">GTP-binding</keyword>
<accession>A0A6N7XZ06</accession>
<dbReference type="PANTHER" id="PTHR43087:SF1">
    <property type="entry name" value="LAO_AO TRANSPORT SYSTEM ATPASE"/>
    <property type="match status" value="1"/>
</dbReference>
<dbReference type="InterPro" id="IPR052040">
    <property type="entry name" value="GTPase/Isobutyryl-CoA_mutase"/>
</dbReference>
<dbReference type="AlphaFoldDB" id="A0A6N7XZ06"/>
<dbReference type="Proteomes" id="UP000469523">
    <property type="component" value="Unassembled WGS sequence"/>
</dbReference>
<protein>
    <submittedName>
        <fullName evidence="6">Methylmalonyl Co-A mutase-associated GTPase MeaB</fullName>
    </submittedName>
</protein>
<dbReference type="SUPFAM" id="SSF52540">
    <property type="entry name" value="P-loop containing nucleoside triphosphate hydrolases"/>
    <property type="match status" value="1"/>
</dbReference>
<keyword evidence="2" id="KW-0547">Nucleotide-binding</keyword>
<dbReference type="InterPro" id="IPR005129">
    <property type="entry name" value="GTPase_ArgK"/>
</dbReference>
<keyword evidence="7" id="KW-1185">Reference proteome</keyword>
<dbReference type="EMBL" id="VUNQ01000010">
    <property type="protein sequence ID" value="MSU01030.1"/>
    <property type="molecule type" value="Genomic_DNA"/>
</dbReference>
<reference evidence="6 7" key="1">
    <citation type="submission" date="2019-09" db="EMBL/GenBank/DDBJ databases">
        <title>In-depth cultivation of the pig gut microbiome towards novel bacterial diversity and tailored functional studies.</title>
        <authorList>
            <person name="Wylensek D."/>
            <person name="Hitch T.C.A."/>
            <person name="Clavel T."/>
        </authorList>
    </citation>
    <scope>NUCLEOTIDE SEQUENCE [LARGE SCALE GENOMIC DNA]</scope>
    <source>
        <strain evidence="6 7">WCA3-693-APC-4?</strain>
    </source>
</reference>
<dbReference type="GO" id="GO:0005525">
    <property type="term" value="F:GTP binding"/>
    <property type="evidence" value="ECO:0007669"/>
    <property type="project" value="UniProtKB-KW"/>
</dbReference>
<keyword evidence="3" id="KW-0378">Hydrolase</keyword>
<comment type="caution">
    <text evidence="6">The sequence shown here is derived from an EMBL/GenBank/DDBJ whole genome shotgun (WGS) entry which is preliminary data.</text>
</comment>
<evidence type="ECO:0000313" key="7">
    <source>
        <dbReference type="Proteomes" id="UP000469523"/>
    </source>
</evidence>
<dbReference type="CDD" id="cd03114">
    <property type="entry name" value="MMAA-like"/>
    <property type="match status" value="1"/>
</dbReference>
<sequence length="311" mass="34528">MDIRERILKGDKRACARLITMIENNNEEAIDILKELYKNTGNAYVVGITGPPGAGKSTLTDKLTKELRKLNKKVGIVAIDPTSPFSGGAILGDRIRMNDLSLDKDVFIRSMGTRGSLGGMSNSTWGAVKVLDIFGCDYIFIETVGVGQSEVDIVKTADTVLMVMVPNLGDDIQAIKAGIMEIADVFSINKSDLDGADKTKVEIEMNLDLNEQKDYRPPVVKVSAGQNKGIDTLLEKILEHRDYLERTDKLKEIRTRNNKLELLKMVEEDLMKIILDKAVKEDLLENLGKKITSKETDPYSAKDEIIALIRK</sequence>
<keyword evidence="5" id="KW-0143">Chaperone</keyword>
<organism evidence="6 7">
    <name type="scientific">Tissierella pigra</name>
    <dbReference type="NCBI Taxonomy" id="2607614"/>
    <lineage>
        <taxon>Bacteria</taxon>
        <taxon>Bacillati</taxon>
        <taxon>Bacillota</taxon>
        <taxon>Tissierellia</taxon>
        <taxon>Tissierellales</taxon>
        <taxon>Tissierellaceae</taxon>
        <taxon>Tissierella</taxon>
    </lineage>
</organism>
<evidence type="ECO:0000256" key="4">
    <source>
        <dbReference type="ARBA" id="ARBA00023134"/>
    </source>
</evidence>
<dbReference type="GO" id="GO:0003924">
    <property type="term" value="F:GTPase activity"/>
    <property type="evidence" value="ECO:0007669"/>
    <property type="project" value="InterPro"/>
</dbReference>